<feature type="region of interest" description="Disordered" evidence="5">
    <location>
        <begin position="1"/>
        <end position="20"/>
    </location>
</feature>
<feature type="compositionally biased region" description="Basic and acidic residues" evidence="5">
    <location>
        <begin position="11"/>
        <end position="20"/>
    </location>
</feature>
<keyword evidence="4" id="KW-0949">S-adenosyl-L-methionine</keyword>
<evidence type="ECO:0000256" key="4">
    <source>
        <dbReference type="ARBA" id="ARBA00022691"/>
    </source>
</evidence>
<evidence type="ECO:0000256" key="5">
    <source>
        <dbReference type="SAM" id="MobiDB-lite"/>
    </source>
</evidence>
<dbReference type="PANTHER" id="PTHR13610">
    <property type="entry name" value="METHYLTRANSFERASE DOMAIN-CONTAINING PROTEIN"/>
    <property type="match status" value="1"/>
</dbReference>
<keyword evidence="8" id="KW-1185">Reference proteome</keyword>
<keyword evidence="3" id="KW-0808">Transferase</keyword>
<keyword evidence="6" id="KW-1133">Transmembrane helix</keyword>
<reference evidence="7" key="3">
    <citation type="submission" date="2020-05" db="EMBL/GenBank/DDBJ databases">
        <title>Electrophorus electricus (electric eel) genome, fEleEle1, primary haplotype.</title>
        <authorList>
            <person name="Myers G."/>
            <person name="Meyer A."/>
            <person name="Fedrigo O."/>
            <person name="Formenti G."/>
            <person name="Rhie A."/>
            <person name="Tracey A."/>
            <person name="Sims Y."/>
            <person name="Jarvis E.D."/>
        </authorList>
    </citation>
    <scope>NUCLEOTIDE SEQUENCE [LARGE SCALE GENOMIC DNA]</scope>
</reference>
<name>A0A4W4GHT1_ELEEL</name>
<feature type="transmembrane region" description="Helical" evidence="6">
    <location>
        <begin position="74"/>
        <end position="94"/>
    </location>
</feature>
<evidence type="ECO:0008006" key="9">
    <source>
        <dbReference type="Google" id="ProtNLM"/>
    </source>
</evidence>
<dbReference type="GeneID" id="113575197"/>
<dbReference type="RefSeq" id="XP_035381262.1">
    <property type="nucleotide sequence ID" value="XM_035525369.1"/>
</dbReference>
<dbReference type="GO" id="GO:0016279">
    <property type="term" value="F:protein-lysine N-methyltransferase activity"/>
    <property type="evidence" value="ECO:0007669"/>
    <property type="project" value="InterPro"/>
</dbReference>
<evidence type="ECO:0000256" key="3">
    <source>
        <dbReference type="ARBA" id="ARBA00022679"/>
    </source>
</evidence>
<reference evidence="8" key="2">
    <citation type="journal article" date="2017" name="Sci. Adv.">
        <title>A tail of two voltages: Proteomic comparison of the three electric organs of the electric eel.</title>
        <authorList>
            <person name="Traeger L.L."/>
            <person name="Sabat G."/>
            <person name="Barrett-Wilt G.A."/>
            <person name="Wells G.B."/>
            <person name="Sussman M.R."/>
        </authorList>
    </citation>
    <scope>NUCLEOTIDE SEQUENCE [LARGE SCALE GENOMIC DNA]</scope>
</reference>
<sequence length="269" mass="30383">MFSSEGGVKTPGKEEMKRMKENEVMSYQIDPRTQQQKTTEYNLISLTRKICMEEDIQEESLAEFKERRLGGWGLLQLTAGTGLAVYAMWAGILMPGFRRVPLKLQVPYIPASKRQVQNVMTLLKSRSGGLADLGSGDGRIVLEASQLGFSPAVGYELNPWLLWLARFHAWKTRNYGRVSYRREDLWKVDLSGYKNITVFLAPSVLPLLQEKLLVELPEDALIVAGRFPFPDWTPCSIVGEGVERAWAYQIQALRGHNQSKGIKMTVESS</sequence>
<evidence type="ECO:0000313" key="8">
    <source>
        <dbReference type="Proteomes" id="UP000314983"/>
    </source>
</evidence>
<dbReference type="SUPFAM" id="SSF53335">
    <property type="entry name" value="S-adenosyl-L-methionine-dependent methyltransferases"/>
    <property type="match status" value="1"/>
</dbReference>
<dbReference type="GO" id="GO:0005739">
    <property type="term" value="C:mitochondrion"/>
    <property type="evidence" value="ECO:0007669"/>
    <property type="project" value="TreeGrafter"/>
</dbReference>
<reference evidence="8" key="1">
    <citation type="journal article" date="2014" name="Science">
        <title>Nonhuman genetics. Genomic basis for the convergent evolution of electric organs.</title>
        <authorList>
            <person name="Gallant J.R."/>
            <person name="Traeger L.L."/>
            <person name="Volkening J.D."/>
            <person name="Moffett H."/>
            <person name="Chen P.H."/>
            <person name="Novina C.D."/>
            <person name="Phillips G.N.Jr."/>
            <person name="Anand R."/>
            <person name="Wells G.B."/>
            <person name="Pinch M."/>
            <person name="Guth R."/>
            <person name="Unguez G.A."/>
            <person name="Albert J.S."/>
            <person name="Zakon H.H."/>
            <person name="Samanta M.P."/>
            <person name="Sussman M.R."/>
        </authorList>
    </citation>
    <scope>NUCLEOTIDE SEQUENCE [LARGE SCALE GENOMIC DNA]</scope>
</reference>
<dbReference type="GO" id="GO:0032259">
    <property type="term" value="P:methylation"/>
    <property type="evidence" value="ECO:0007669"/>
    <property type="project" value="UniProtKB-KW"/>
</dbReference>
<evidence type="ECO:0000256" key="2">
    <source>
        <dbReference type="ARBA" id="ARBA00022603"/>
    </source>
</evidence>
<evidence type="ECO:0000256" key="6">
    <source>
        <dbReference type="SAM" id="Phobius"/>
    </source>
</evidence>
<keyword evidence="6" id="KW-0472">Membrane</keyword>
<keyword evidence="6" id="KW-0812">Transmembrane</keyword>
<reference evidence="7" key="4">
    <citation type="submission" date="2025-08" db="UniProtKB">
        <authorList>
            <consortium name="Ensembl"/>
        </authorList>
    </citation>
    <scope>IDENTIFICATION</scope>
</reference>
<gene>
    <name evidence="7" type="primary">ANTKMT</name>
</gene>
<dbReference type="InterPro" id="IPR029063">
    <property type="entry name" value="SAM-dependent_MTases_sf"/>
</dbReference>
<dbReference type="GO" id="GO:1905706">
    <property type="term" value="P:regulation of mitochondrial ATP synthesis coupled proton transport"/>
    <property type="evidence" value="ECO:0007669"/>
    <property type="project" value="TreeGrafter"/>
</dbReference>
<comment type="similarity">
    <text evidence="1">Belongs to the ANT/ATPSC lysine N-methyltransferase family.</text>
</comment>
<dbReference type="Ensembl" id="ENSEEET00000038110.2">
    <property type="protein sequence ID" value="ENSEEEP00000037672.2"/>
    <property type="gene ID" value="ENSEEEG00000017915.2"/>
</dbReference>
<dbReference type="Gene3D" id="3.40.50.150">
    <property type="entry name" value="Vaccinia Virus protein VP39"/>
    <property type="match status" value="1"/>
</dbReference>
<organism evidence="7 8">
    <name type="scientific">Electrophorus electricus</name>
    <name type="common">Electric eel</name>
    <name type="synonym">Gymnotus electricus</name>
    <dbReference type="NCBI Taxonomy" id="8005"/>
    <lineage>
        <taxon>Eukaryota</taxon>
        <taxon>Metazoa</taxon>
        <taxon>Chordata</taxon>
        <taxon>Craniata</taxon>
        <taxon>Vertebrata</taxon>
        <taxon>Euteleostomi</taxon>
        <taxon>Actinopterygii</taxon>
        <taxon>Neopterygii</taxon>
        <taxon>Teleostei</taxon>
        <taxon>Ostariophysi</taxon>
        <taxon>Gymnotiformes</taxon>
        <taxon>Gymnotoidei</taxon>
        <taxon>Gymnotidae</taxon>
        <taxon>Electrophorus</taxon>
    </lineage>
</organism>
<dbReference type="Proteomes" id="UP000314983">
    <property type="component" value="Chromosome 1"/>
</dbReference>
<dbReference type="AlphaFoldDB" id="A0A4W4GHT1"/>
<dbReference type="STRING" id="8005.ENSEEEP00000037672"/>
<protein>
    <recommendedName>
        <fullName evidence="9">Adenine nucleotide translocase lysine methyltransferase</fullName>
    </recommendedName>
</protein>
<dbReference type="InterPro" id="IPR026170">
    <property type="entry name" value="FAM173A/B"/>
</dbReference>
<evidence type="ECO:0000256" key="1">
    <source>
        <dbReference type="ARBA" id="ARBA00010633"/>
    </source>
</evidence>
<keyword evidence="2" id="KW-0489">Methyltransferase</keyword>
<dbReference type="PANTHER" id="PTHR13610:SF5">
    <property type="entry name" value="ADENINE NUCLEOTIDE TRANSLOCASE LYSINE N-METHYLTRANSFERASE"/>
    <property type="match status" value="1"/>
</dbReference>
<evidence type="ECO:0000313" key="7">
    <source>
        <dbReference type="Ensembl" id="ENSEEEP00000037672.2"/>
    </source>
</evidence>
<accession>A0A4W4GHT1</accession>
<dbReference type="OMA" id="NPWLIWL"/>
<proteinExistence type="inferred from homology"/>
<dbReference type="GeneTree" id="ENSGT00390000014771"/>
<reference evidence="7" key="5">
    <citation type="submission" date="2025-09" db="UniProtKB">
        <authorList>
            <consortium name="Ensembl"/>
        </authorList>
    </citation>
    <scope>IDENTIFICATION</scope>
</reference>